<dbReference type="RefSeq" id="WP_119484998.1">
    <property type="nucleotide sequence ID" value="NZ_QYJN01000003.1"/>
</dbReference>
<dbReference type="Proteomes" id="UP000265541">
    <property type="component" value="Unassembled WGS sequence"/>
</dbReference>
<dbReference type="AlphaFoldDB" id="A0A3A0VKX2"/>
<accession>A0A3A0VKX2</accession>
<dbReference type="OrthoDB" id="2408536at2"/>
<comment type="caution">
    <text evidence="1">The sequence shown here is derived from an EMBL/GenBank/DDBJ whole genome shotgun (WGS) entry which is preliminary data.</text>
</comment>
<name>A0A3A0VKX2_STAGA</name>
<evidence type="ECO:0000313" key="1">
    <source>
        <dbReference type="EMBL" id="RIP34755.1"/>
    </source>
</evidence>
<proteinExistence type="predicted"/>
<organism evidence="1 2">
    <name type="scientific">Staphylococcus gallinarum</name>
    <dbReference type="NCBI Taxonomy" id="1293"/>
    <lineage>
        <taxon>Bacteria</taxon>
        <taxon>Bacillati</taxon>
        <taxon>Bacillota</taxon>
        <taxon>Bacilli</taxon>
        <taxon>Bacillales</taxon>
        <taxon>Staphylococcaceae</taxon>
        <taxon>Staphylococcus</taxon>
    </lineage>
</organism>
<sequence length="195" mass="22901">MSMFEKLFHKKSNDGDNQKDSSNRYIYSSSSKLTPNEAQEYWVKMAQKIVVGTMKSVEHTAERIFILISFEDKASTIDIFFQMNGQLRMWNDLDNEDYKRTISQNLITQAPNLVKQVNCLYDSVNMSRIAYSQIQFEFESKTWYLHDITEDSVEAQLDKEPAFLKWFDDVARSVESLPLDSKEKVTWGPFKPEEY</sequence>
<dbReference type="EMBL" id="QYJN01000003">
    <property type="protein sequence ID" value="RIP34755.1"/>
    <property type="molecule type" value="Genomic_DNA"/>
</dbReference>
<gene>
    <name evidence="1" type="ORF">BUZ14_06150</name>
</gene>
<reference evidence="1 2" key="1">
    <citation type="journal article" date="2016" name="Front. Microbiol.">
        <title>Comprehensive Phylogenetic Analysis of Bovine Non-aureus Staphylococci Species Based on Whole-Genome Sequencing.</title>
        <authorList>
            <person name="Naushad S."/>
            <person name="Barkema H.W."/>
            <person name="Luby C."/>
            <person name="Condas L.A."/>
            <person name="Nobrega D.B."/>
            <person name="Carson D.A."/>
            <person name="De Buck J."/>
        </authorList>
    </citation>
    <scope>NUCLEOTIDE SEQUENCE [LARGE SCALE GENOMIC DNA]</scope>
    <source>
        <strain evidence="1 2">SNUC 4781</strain>
    </source>
</reference>
<evidence type="ECO:0000313" key="2">
    <source>
        <dbReference type="Proteomes" id="UP000265541"/>
    </source>
</evidence>
<protein>
    <submittedName>
        <fullName evidence="1">Uncharacterized protein</fullName>
    </submittedName>
</protein>